<accession>A0A1J3EWS0</accession>
<gene>
    <name evidence="1" type="ORF">LC_TR6534_c0_g1_i1_g.22082</name>
</gene>
<protein>
    <submittedName>
        <fullName evidence="1">Uncharacterized protein</fullName>
    </submittedName>
</protein>
<evidence type="ECO:0000313" key="1">
    <source>
        <dbReference type="EMBL" id="JAU33660.1"/>
    </source>
</evidence>
<organism evidence="1">
    <name type="scientific">Noccaea caerulescens</name>
    <name type="common">Alpine penny-cress</name>
    <name type="synonym">Thlaspi caerulescens</name>
    <dbReference type="NCBI Taxonomy" id="107243"/>
    <lineage>
        <taxon>Eukaryota</taxon>
        <taxon>Viridiplantae</taxon>
        <taxon>Streptophyta</taxon>
        <taxon>Embryophyta</taxon>
        <taxon>Tracheophyta</taxon>
        <taxon>Spermatophyta</taxon>
        <taxon>Magnoliopsida</taxon>
        <taxon>eudicotyledons</taxon>
        <taxon>Gunneridae</taxon>
        <taxon>Pentapetalae</taxon>
        <taxon>rosids</taxon>
        <taxon>malvids</taxon>
        <taxon>Brassicales</taxon>
        <taxon>Brassicaceae</taxon>
        <taxon>Coluteocarpeae</taxon>
        <taxon>Noccaea</taxon>
    </lineage>
</organism>
<reference evidence="1" key="1">
    <citation type="submission" date="2016-07" db="EMBL/GenBank/DDBJ databases">
        <title>De novo transcriptome assembly of four accessions of the metal hyperaccumulator plant Noccaea caerulescens.</title>
        <authorList>
            <person name="Blande D."/>
            <person name="Halimaa P."/>
            <person name="Tervahauta A.I."/>
            <person name="Aarts M.G."/>
            <person name="Karenlampi S.O."/>
        </authorList>
    </citation>
    <scope>NUCLEOTIDE SEQUENCE</scope>
</reference>
<sequence length="84" mass="10165">MQTCHNLFKFQHFVYYVYSNQNMSILVFVQGRGFDDNFEEENEFYYLSQAQAHMSVFWLVAVDRRWVIRKCGADDEVENEFSFV</sequence>
<name>A0A1J3EWS0_NOCCA</name>
<dbReference type="EMBL" id="GEVK01019172">
    <property type="protein sequence ID" value="JAU33660.1"/>
    <property type="molecule type" value="Transcribed_RNA"/>
</dbReference>
<dbReference type="AlphaFoldDB" id="A0A1J3EWS0"/>
<proteinExistence type="predicted"/>